<keyword evidence="6 11" id="KW-1133">Transmembrane helix</keyword>
<accession>W0RBA8</accession>
<keyword evidence="8 9" id="KW-0975">Bacterial flagellum</keyword>
<gene>
    <name evidence="14" type="ORF">J421_0185</name>
</gene>
<dbReference type="STRING" id="861299.J421_0185"/>
<feature type="domain" description="Flagellar M-ring C-terminal" evidence="13">
    <location>
        <begin position="252"/>
        <end position="384"/>
    </location>
</feature>
<keyword evidence="15" id="KW-1185">Reference proteome</keyword>
<organism evidence="14 15">
    <name type="scientific">Gemmatirosa kalamazoonensis</name>
    <dbReference type="NCBI Taxonomy" id="861299"/>
    <lineage>
        <taxon>Bacteria</taxon>
        <taxon>Pseudomonadati</taxon>
        <taxon>Gemmatimonadota</taxon>
        <taxon>Gemmatimonadia</taxon>
        <taxon>Gemmatimonadales</taxon>
        <taxon>Gemmatimonadaceae</taxon>
        <taxon>Gemmatirosa</taxon>
    </lineage>
</organism>
<evidence type="ECO:0000256" key="10">
    <source>
        <dbReference type="SAM" id="MobiDB-lite"/>
    </source>
</evidence>
<evidence type="ECO:0000256" key="5">
    <source>
        <dbReference type="ARBA" id="ARBA00022692"/>
    </source>
</evidence>
<keyword evidence="14" id="KW-0966">Cell projection</keyword>
<dbReference type="GO" id="GO:0005886">
    <property type="term" value="C:plasma membrane"/>
    <property type="evidence" value="ECO:0007669"/>
    <property type="project" value="UniProtKB-SubCell"/>
</dbReference>
<dbReference type="GO" id="GO:0003774">
    <property type="term" value="F:cytoskeletal motor activity"/>
    <property type="evidence" value="ECO:0007669"/>
    <property type="project" value="InterPro"/>
</dbReference>
<comment type="function">
    <text evidence="9">The M ring may be actively involved in energy transduction.</text>
</comment>
<dbReference type="InterPro" id="IPR000067">
    <property type="entry name" value="FlgMring_FliF"/>
</dbReference>
<reference evidence="14 15" key="1">
    <citation type="journal article" date="2014" name="Genome Announc.">
        <title>Genome Sequence and Methylome of Soil Bacterium Gemmatirosa kalamazoonensis KBS708T, a Member of the Rarely Cultivated Gemmatimonadetes Phylum.</title>
        <authorList>
            <person name="Debruyn J.M."/>
            <person name="Radosevich M."/>
            <person name="Wommack K.E."/>
            <person name="Polson S.W."/>
            <person name="Hauser L.J."/>
            <person name="Fawaz M.N."/>
            <person name="Korlach J."/>
            <person name="Tsai Y.C."/>
        </authorList>
    </citation>
    <scope>NUCLEOTIDE SEQUENCE [LARGE SCALE GENOMIC DNA]</scope>
    <source>
        <strain evidence="14 15">KBS708</strain>
    </source>
</reference>
<dbReference type="InterPro" id="IPR043427">
    <property type="entry name" value="YscJ/FliF"/>
</dbReference>
<dbReference type="Gene3D" id="3.30.300.30">
    <property type="match status" value="1"/>
</dbReference>
<feature type="domain" description="Flagellar M-ring N-terminal" evidence="12">
    <location>
        <begin position="41"/>
        <end position="216"/>
    </location>
</feature>
<evidence type="ECO:0000256" key="4">
    <source>
        <dbReference type="ARBA" id="ARBA00022475"/>
    </source>
</evidence>
<evidence type="ECO:0000259" key="12">
    <source>
        <dbReference type="Pfam" id="PF01514"/>
    </source>
</evidence>
<name>W0RBA8_9BACT</name>
<proteinExistence type="inferred from homology"/>
<feature type="transmembrane region" description="Helical" evidence="11">
    <location>
        <begin position="20"/>
        <end position="40"/>
    </location>
</feature>
<keyword evidence="14" id="KW-0282">Flagellum</keyword>
<keyword evidence="7 11" id="KW-0472">Membrane</keyword>
<evidence type="ECO:0000256" key="3">
    <source>
        <dbReference type="ARBA" id="ARBA00007971"/>
    </source>
</evidence>
<dbReference type="HOGENOM" id="CLU_028108_3_0_0"/>
<dbReference type="RefSeq" id="WP_025409278.1">
    <property type="nucleotide sequence ID" value="NZ_CP007128.1"/>
</dbReference>
<dbReference type="FunCoup" id="W0RBA8">
    <property type="interactions" value="85"/>
</dbReference>
<feature type="region of interest" description="Disordered" evidence="10">
    <location>
        <begin position="282"/>
        <end position="315"/>
    </location>
</feature>
<dbReference type="InterPro" id="IPR013556">
    <property type="entry name" value="Flag_M-ring_C"/>
</dbReference>
<comment type="subcellular location">
    <subcellularLocation>
        <location evidence="1 9">Bacterial flagellum basal body</location>
    </subcellularLocation>
    <subcellularLocation>
        <location evidence="2">Cell membrane</location>
        <topology evidence="2">Multi-pass membrane protein</topology>
    </subcellularLocation>
</comment>
<keyword evidence="4" id="KW-1003">Cell membrane</keyword>
<feature type="compositionally biased region" description="Polar residues" evidence="10">
    <location>
        <begin position="301"/>
        <end position="315"/>
    </location>
</feature>
<dbReference type="KEGG" id="gba:J421_0185"/>
<dbReference type="InParanoid" id="W0RBA8"/>
<evidence type="ECO:0000256" key="1">
    <source>
        <dbReference type="ARBA" id="ARBA00004117"/>
    </source>
</evidence>
<evidence type="ECO:0000256" key="8">
    <source>
        <dbReference type="ARBA" id="ARBA00023143"/>
    </source>
</evidence>
<evidence type="ECO:0000256" key="9">
    <source>
        <dbReference type="PIRNR" id="PIRNR004862"/>
    </source>
</evidence>
<dbReference type="PANTHER" id="PTHR30046">
    <property type="entry name" value="FLAGELLAR M-RING PROTEIN"/>
    <property type="match status" value="1"/>
</dbReference>
<dbReference type="NCBIfam" id="TIGR00206">
    <property type="entry name" value="fliF"/>
    <property type="match status" value="1"/>
</dbReference>
<dbReference type="Pfam" id="PF08345">
    <property type="entry name" value="YscJ_FliF_C"/>
    <property type="match status" value="1"/>
</dbReference>
<dbReference type="PIRSF" id="PIRSF004862">
    <property type="entry name" value="FliF"/>
    <property type="match status" value="1"/>
</dbReference>
<evidence type="ECO:0000256" key="11">
    <source>
        <dbReference type="SAM" id="Phobius"/>
    </source>
</evidence>
<evidence type="ECO:0000313" key="14">
    <source>
        <dbReference type="EMBL" id="AHG87722.1"/>
    </source>
</evidence>
<keyword evidence="14" id="KW-0969">Cilium</keyword>
<comment type="similarity">
    <text evidence="3 9">Belongs to the FliF family.</text>
</comment>
<evidence type="ECO:0000259" key="13">
    <source>
        <dbReference type="Pfam" id="PF08345"/>
    </source>
</evidence>
<dbReference type="InterPro" id="IPR045851">
    <property type="entry name" value="AMP-bd_C_sf"/>
</dbReference>
<evidence type="ECO:0000313" key="15">
    <source>
        <dbReference type="Proteomes" id="UP000019151"/>
    </source>
</evidence>
<sequence>MALSPAFQPLLDRVGGPRRAAILLVGLLAAGLVFGISRWATAPTWVPAFANVPLEKADKLTQKLTEVGIEYRLEKGGTELQVKAEDVARARVAIASGGELPNAGRPGLELFDQPSWGMTDFTQRINYRRALEGELERTISKMRGIELAQVHIAMQEGTVFRASDRPIEASVVLKLQNGETPPNDVVQGIAHLVAASVDGLRSEHVTIVDDGGRMLTLDNEAGSLAGLTSQQLAVQREVESYLEKKAQAIVGEIVGPKNARVQVSAVVNFDRVERTTQAVDPDKQVVSTEQKAEVTPGAQGGSASSNTATSYETTRSTETFSGAIGNVRRLTVAVLVNDRLVPGPKPTSLPRTGPELARIDTLVRNAVGLDSARGDKLSVVNTAFDGTMAPMAPMAEQRTDLLSRVGEMQRPVVTAAALLGVLLVAVLTLRALRPTKVTELAAGESVPALAAGAGGPMLEGAGHGAGYGAGYGAGHGAAPGELYDPSTGRPLIEGGEHQTVYITGGANTNEPMVLHEVPNPVRDQALAIIDQRPEAATRVVRSWLKQD</sequence>
<keyword evidence="5 11" id="KW-0812">Transmembrane</keyword>
<dbReference type="GO" id="GO:0009431">
    <property type="term" value="C:bacterial-type flagellum basal body, MS ring"/>
    <property type="evidence" value="ECO:0007669"/>
    <property type="project" value="InterPro"/>
</dbReference>
<dbReference type="EMBL" id="CP007128">
    <property type="protein sequence ID" value="AHG87722.1"/>
    <property type="molecule type" value="Genomic_DNA"/>
</dbReference>
<dbReference type="PANTHER" id="PTHR30046:SF0">
    <property type="entry name" value="FLAGELLAR M-RING PROTEIN"/>
    <property type="match status" value="1"/>
</dbReference>
<protein>
    <recommendedName>
        <fullName evidence="9">Flagellar M-ring protein</fullName>
    </recommendedName>
</protein>
<dbReference type="Pfam" id="PF01514">
    <property type="entry name" value="YscJ_FliF"/>
    <property type="match status" value="1"/>
</dbReference>
<dbReference type="Proteomes" id="UP000019151">
    <property type="component" value="Chromosome"/>
</dbReference>
<dbReference type="InterPro" id="IPR006182">
    <property type="entry name" value="FliF_N_dom"/>
</dbReference>
<evidence type="ECO:0000256" key="7">
    <source>
        <dbReference type="ARBA" id="ARBA00023136"/>
    </source>
</evidence>
<dbReference type="GO" id="GO:0071973">
    <property type="term" value="P:bacterial-type flagellum-dependent cell motility"/>
    <property type="evidence" value="ECO:0007669"/>
    <property type="project" value="InterPro"/>
</dbReference>
<evidence type="ECO:0000256" key="2">
    <source>
        <dbReference type="ARBA" id="ARBA00004651"/>
    </source>
</evidence>
<dbReference type="OrthoDB" id="9807026at2"/>
<dbReference type="AlphaFoldDB" id="W0RBA8"/>
<dbReference type="eggNOG" id="COG1766">
    <property type="taxonomic scope" value="Bacteria"/>
</dbReference>
<dbReference type="PRINTS" id="PR01009">
    <property type="entry name" value="FLGMRINGFLIF"/>
</dbReference>
<evidence type="ECO:0000256" key="6">
    <source>
        <dbReference type="ARBA" id="ARBA00022989"/>
    </source>
</evidence>